<dbReference type="Gene3D" id="2.160.20.120">
    <property type="match status" value="1"/>
</dbReference>
<organism evidence="1 2">
    <name type="scientific">Dyadobacter fermentans (strain ATCC 700827 / DSM 18053 / CIP 107007 / KCTC 52180 / NS114)</name>
    <dbReference type="NCBI Taxonomy" id="471854"/>
    <lineage>
        <taxon>Bacteria</taxon>
        <taxon>Pseudomonadati</taxon>
        <taxon>Bacteroidota</taxon>
        <taxon>Cytophagia</taxon>
        <taxon>Cytophagales</taxon>
        <taxon>Spirosomataceae</taxon>
        <taxon>Dyadobacter</taxon>
    </lineage>
</organism>
<dbReference type="Proteomes" id="UP000002011">
    <property type="component" value="Chromosome"/>
</dbReference>
<accession>C6VSF0</accession>
<evidence type="ECO:0000313" key="1">
    <source>
        <dbReference type="EMBL" id="ACT96385.1"/>
    </source>
</evidence>
<proteinExistence type="predicted"/>
<gene>
    <name evidence="1" type="ordered locus">Dfer_5186</name>
</gene>
<keyword evidence="2" id="KW-1185">Reference proteome</keyword>
<dbReference type="KEGG" id="dfe:Dfer_5186"/>
<reference evidence="1 2" key="1">
    <citation type="journal article" date="2009" name="Stand. Genomic Sci.">
        <title>Complete genome sequence of Dyadobacter fermentans type strain (NS114).</title>
        <authorList>
            <person name="Lang E."/>
            <person name="Lapidus A."/>
            <person name="Chertkov O."/>
            <person name="Brettin T."/>
            <person name="Detter J.C."/>
            <person name="Han C."/>
            <person name="Copeland A."/>
            <person name="Glavina Del Rio T."/>
            <person name="Nolan M."/>
            <person name="Chen F."/>
            <person name="Lucas S."/>
            <person name="Tice H."/>
            <person name="Cheng J.F."/>
            <person name="Land M."/>
            <person name="Hauser L."/>
            <person name="Chang Y.J."/>
            <person name="Jeffries C.D."/>
            <person name="Kopitz M."/>
            <person name="Bruce D."/>
            <person name="Goodwin L."/>
            <person name="Pitluck S."/>
            <person name="Ovchinnikova G."/>
            <person name="Pati A."/>
            <person name="Ivanova N."/>
            <person name="Mavrommatis K."/>
            <person name="Chen A."/>
            <person name="Palaniappan K."/>
            <person name="Chain P."/>
            <person name="Bristow J."/>
            <person name="Eisen J.A."/>
            <person name="Markowitz V."/>
            <person name="Hugenholtz P."/>
            <person name="Goker M."/>
            <person name="Rohde M."/>
            <person name="Kyrpides N.C."/>
            <person name="Klenk H.P."/>
        </authorList>
    </citation>
    <scope>NUCLEOTIDE SEQUENCE [LARGE SCALE GENOMIC DNA]</scope>
    <source>
        <strain evidence="2">ATCC 700827 / DSM 18053 / CIP 107007 / KCTC 52180 / NS114</strain>
    </source>
</reference>
<evidence type="ECO:0000313" key="2">
    <source>
        <dbReference type="Proteomes" id="UP000002011"/>
    </source>
</evidence>
<dbReference type="HOGENOM" id="CLU_1188452_0_0_10"/>
<dbReference type="STRING" id="471854.Dfer_5186"/>
<name>C6VSF0_DYAFD</name>
<dbReference type="AlphaFoldDB" id="C6VSF0"/>
<protein>
    <submittedName>
        <fullName evidence="1">Uncharacterized protein</fullName>
    </submittedName>
</protein>
<dbReference type="eggNOG" id="ENOG5033TXB">
    <property type="taxonomic scope" value="Bacteria"/>
</dbReference>
<sequence length="233" mass="26311">MPMKTSNLLLIITLSIFVLVTLSSNFVLKNQFDKIDKDDKYHGFSKHPVGTFKYLHLKGKGFGLTEIQQGTKAEIRMITLPKYLEWKTSGDTLVVTYKADWKQGYQAHDAFGTLPSIYIIAPQLEAIVSDSIRAKVKNYQFGDLVVDQKGDALMLDHATVRNLKATISKNGYLRLNPECKVELADIDIRDKSTFNAEKDVFGNFDALIDSSAYISLPGSMIRKMVREQKLTPR</sequence>
<dbReference type="EMBL" id="CP001619">
    <property type="protein sequence ID" value="ACT96385.1"/>
    <property type="molecule type" value="Genomic_DNA"/>
</dbReference>